<evidence type="ECO:0000256" key="4">
    <source>
        <dbReference type="ARBA" id="ARBA00022989"/>
    </source>
</evidence>
<dbReference type="OrthoDB" id="6241708at2759"/>
<accession>A0A183S8G4</accession>
<keyword evidence="3 9" id="KW-0812">Transmembrane</keyword>
<name>A0A183S8G4_SCHSO</name>
<dbReference type="GO" id="GO:0008076">
    <property type="term" value="C:voltage-gated potassium channel complex"/>
    <property type="evidence" value="ECO:0007669"/>
    <property type="project" value="TreeGrafter"/>
</dbReference>
<reference evidence="12" key="1">
    <citation type="submission" date="2016-06" db="UniProtKB">
        <authorList>
            <consortium name="WormBaseParasite"/>
        </authorList>
    </citation>
    <scope>IDENTIFICATION</scope>
</reference>
<evidence type="ECO:0000256" key="7">
    <source>
        <dbReference type="ARBA" id="ARBA00023180"/>
    </source>
</evidence>
<keyword evidence="7" id="KW-0325">Glycoprotein</keyword>
<feature type="transmembrane region" description="Helical" evidence="9">
    <location>
        <begin position="170"/>
        <end position="191"/>
    </location>
</feature>
<dbReference type="PANTHER" id="PTHR10258">
    <property type="entry name" value="CALCIUM-ACTIVATED POTASSIUM CHANNEL SUBUNIT BETA"/>
    <property type="match status" value="1"/>
</dbReference>
<evidence type="ECO:0000313" key="12">
    <source>
        <dbReference type="WBParaSite" id="SSLN_0000053601-mRNA-1"/>
    </source>
</evidence>
<evidence type="ECO:0000313" key="11">
    <source>
        <dbReference type="Proteomes" id="UP000275846"/>
    </source>
</evidence>
<proteinExistence type="predicted"/>
<keyword evidence="4 9" id="KW-1133">Transmembrane helix</keyword>
<dbReference type="Pfam" id="PF03185">
    <property type="entry name" value="CaKB"/>
    <property type="match status" value="1"/>
</dbReference>
<dbReference type="Proteomes" id="UP000275846">
    <property type="component" value="Unassembled WGS sequence"/>
</dbReference>
<organism evidence="12">
    <name type="scientific">Schistocephalus solidus</name>
    <name type="common">Tapeworm</name>
    <dbReference type="NCBI Taxonomy" id="70667"/>
    <lineage>
        <taxon>Eukaryota</taxon>
        <taxon>Metazoa</taxon>
        <taxon>Spiralia</taxon>
        <taxon>Lophotrochozoa</taxon>
        <taxon>Platyhelminthes</taxon>
        <taxon>Cestoda</taxon>
        <taxon>Eucestoda</taxon>
        <taxon>Diphyllobothriidea</taxon>
        <taxon>Diphyllobothriidae</taxon>
        <taxon>Schistocephalus</taxon>
    </lineage>
</organism>
<evidence type="ECO:0000256" key="6">
    <source>
        <dbReference type="ARBA" id="ARBA00023136"/>
    </source>
</evidence>
<evidence type="ECO:0000256" key="1">
    <source>
        <dbReference type="ARBA" id="ARBA00004141"/>
    </source>
</evidence>
<evidence type="ECO:0000313" key="10">
    <source>
        <dbReference type="EMBL" id="VDL85724.1"/>
    </source>
</evidence>
<keyword evidence="8" id="KW-0407">Ion channel</keyword>
<evidence type="ECO:0000256" key="5">
    <source>
        <dbReference type="ARBA" id="ARBA00023065"/>
    </source>
</evidence>
<dbReference type="GO" id="GO:0015269">
    <property type="term" value="F:calcium-activated potassium channel activity"/>
    <property type="evidence" value="ECO:0007669"/>
    <property type="project" value="InterPro"/>
</dbReference>
<evidence type="ECO:0000256" key="9">
    <source>
        <dbReference type="SAM" id="Phobius"/>
    </source>
</evidence>
<evidence type="ECO:0000256" key="2">
    <source>
        <dbReference type="ARBA" id="ARBA00022448"/>
    </source>
</evidence>
<keyword evidence="6 9" id="KW-0472">Membrane</keyword>
<dbReference type="GO" id="GO:0005513">
    <property type="term" value="P:detection of calcium ion"/>
    <property type="evidence" value="ECO:0007669"/>
    <property type="project" value="TreeGrafter"/>
</dbReference>
<reference evidence="10 11" key="2">
    <citation type="submission" date="2018-11" db="EMBL/GenBank/DDBJ databases">
        <authorList>
            <consortium name="Pathogen Informatics"/>
        </authorList>
    </citation>
    <scope>NUCLEOTIDE SEQUENCE [LARGE SCALE GENOMIC DNA]</scope>
    <source>
        <strain evidence="10 11">NST_G2</strain>
    </source>
</reference>
<dbReference type="GO" id="GO:0015459">
    <property type="term" value="F:potassium channel regulator activity"/>
    <property type="evidence" value="ECO:0007669"/>
    <property type="project" value="TreeGrafter"/>
</dbReference>
<keyword evidence="5" id="KW-0406">Ion transport</keyword>
<keyword evidence="2" id="KW-0813">Transport</keyword>
<dbReference type="EMBL" id="UYSU01000388">
    <property type="protein sequence ID" value="VDL85724.1"/>
    <property type="molecule type" value="Genomic_DNA"/>
</dbReference>
<dbReference type="PANTHER" id="PTHR10258:SF8">
    <property type="entry name" value="CALCIUM-ACTIVATED POTASSIUM CHANNEL BK ALPHA SUBUNIT DOMAIN-CONTAINING PROTEIN"/>
    <property type="match status" value="1"/>
</dbReference>
<sequence>MTCGWRKLKRATSWSTAFKVAYICSAALLTTSLIIAVIIIRQVIWPYAHENQFELSLCRVTQIEEHLPILMCENRCSKERSFFPCLRVEVIYEKNGSINRASLFDTIGTHESYHKYRCVTHACQHRFDDNKSAIELFRNWLQRNPEFNCFVSAGHGSEALLRKCYRFSTVALSIGLPGCFIFVALGVLGFLCQYDQCKVWNNEAPLVA</sequence>
<protein>
    <submittedName>
        <fullName evidence="12">Calcium activated potassium channel subunit</fullName>
    </submittedName>
</protein>
<keyword evidence="11" id="KW-1185">Reference proteome</keyword>
<feature type="transmembrane region" description="Helical" evidence="9">
    <location>
        <begin position="20"/>
        <end position="40"/>
    </location>
</feature>
<evidence type="ECO:0000256" key="3">
    <source>
        <dbReference type="ARBA" id="ARBA00022692"/>
    </source>
</evidence>
<dbReference type="WBParaSite" id="SSLN_0000053601-mRNA-1">
    <property type="protein sequence ID" value="SSLN_0000053601-mRNA-1"/>
    <property type="gene ID" value="SSLN_0000053601"/>
</dbReference>
<evidence type="ECO:0000256" key="8">
    <source>
        <dbReference type="ARBA" id="ARBA00023303"/>
    </source>
</evidence>
<dbReference type="AlphaFoldDB" id="A0A183S8G4"/>
<dbReference type="InterPro" id="IPR003930">
    <property type="entry name" value="K_chnl_Ca-activ_BK_bsu"/>
</dbReference>
<comment type="subcellular location">
    <subcellularLocation>
        <location evidence="1">Membrane</location>
        <topology evidence="1">Multi-pass membrane protein</topology>
    </subcellularLocation>
</comment>
<gene>
    <name evidence="10" type="ORF">SSLN_LOCUS512</name>
</gene>